<name>A0A9D3VZW2_9ROSI</name>
<reference evidence="1 2" key="1">
    <citation type="journal article" date="2021" name="Plant Biotechnol. J.">
        <title>Multi-omics assisted identification of the key and species-specific regulatory components of drought-tolerant mechanisms in Gossypium stocksii.</title>
        <authorList>
            <person name="Yu D."/>
            <person name="Ke L."/>
            <person name="Zhang D."/>
            <person name="Wu Y."/>
            <person name="Sun Y."/>
            <person name="Mei J."/>
            <person name="Sun J."/>
            <person name="Sun Y."/>
        </authorList>
    </citation>
    <scope>NUCLEOTIDE SEQUENCE [LARGE SCALE GENOMIC DNA]</scope>
    <source>
        <strain evidence="2">cv. E1</strain>
        <tissue evidence="1">Leaf</tissue>
    </source>
</reference>
<proteinExistence type="predicted"/>
<dbReference type="GO" id="GO:0009737">
    <property type="term" value="P:response to abscisic acid"/>
    <property type="evidence" value="ECO:0007669"/>
    <property type="project" value="InterPro"/>
</dbReference>
<protein>
    <submittedName>
        <fullName evidence="1">Uncharacterized protein</fullName>
    </submittedName>
</protein>
<dbReference type="InterPro" id="IPR044224">
    <property type="entry name" value="KOBITO1-like"/>
</dbReference>
<dbReference type="Proteomes" id="UP000828251">
    <property type="component" value="Unassembled WGS sequence"/>
</dbReference>
<comment type="caution">
    <text evidence="1">The sequence shown here is derived from an EMBL/GenBank/DDBJ whole genome shotgun (WGS) entry which is preliminary data.</text>
</comment>
<evidence type="ECO:0000313" key="1">
    <source>
        <dbReference type="EMBL" id="KAH1105385.1"/>
    </source>
</evidence>
<accession>A0A9D3VZW2</accession>
<dbReference type="OrthoDB" id="1712876at2759"/>
<dbReference type="EMBL" id="JAIQCV010000004">
    <property type="protein sequence ID" value="KAH1105385.1"/>
    <property type="molecule type" value="Genomic_DNA"/>
</dbReference>
<dbReference type="GO" id="GO:0030244">
    <property type="term" value="P:cellulose biosynthetic process"/>
    <property type="evidence" value="ECO:0007669"/>
    <property type="project" value="InterPro"/>
</dbReference>
<dbReference type="AlphaFoldDB" id="A0A9D3VZW2"/>
<organism evidence="1 2">
    <name type="scientific">Gossypium stocksii</name>
    <dbReference type="NCBI Taxonomy" id="47602"/>
    <lineage>
        <taxon>Eukaryota</taxon>
        <taxon>Viridiplantae</taxon>
        <taxon>Streptophyta</taxon>
        <taxon>Embryophyta</taxon>
        <taxon>Tracheophyta</taxon>
        <taxon>Spermatophyta</taxon>
        <taxon>Magnoliopsida</taxon>
        <taxon>eudicotyledons</taxon>
        <taxon>Gunneridae</taxon>
        <taxon>Pentapetalae</taxon>
        <taxon>rosids</taxon>
        <taxon>malvids</taxon>
        <taxon>Malvales</taxon>
        <taxon>Malvaceae</taxon>
        <taxon>Malvoideae</taxon>
        <taxon>Gossypium</taxon>
    </lineage>
</organism>
<gene>
    <name evidence="1" type="ORF">J1N35_009153</name>
</gene>
<sequence>MKCVRLGSPPLYQRTDKFWVQLASSAYCGHVLKTRFTQLKASRVWNEAWLSSFFYKPCNYELFVKQSLNMENAIFMARDSIVERDDIKDPFGGVTMFNKNYDHLPKETYFGLYREATRGNANYFLTYENGKEAARVQDELRLVQMVLIDGTII</sequence>
<dbReference type="PANTHER" id="PTHR46701">
    <property type="entry name" value="GLYCOSYLTRANSFERASE-LIKE KOBITO 1"/>
    <property type="match status" value="1"/>
</dbReference>
<keyword evidence="2" id="KW-1185">Reference proteome</keyword>
<dbReference type="PANTHER" id="PTHR46701:SF7">
    <property type="entry name" value="GLYCOSYLTRANSFERASE-LIKE KOBITO 1"/>
    <property type="match status" value="1"/>
</dbReference>
<evidence type="ECO:0000313" key="2">
    <source>
        <dbReference type="Proteomes" id="UP000828251"/>
    </source>
</evidence>